<name>A0A6J5P530_9CAUD</name>
<gene>
    <name evidence="2" type="ORF">UFOVP837_17</name>
</gene>
<sequence length="385" mass="41318">MAEQTLFGSYNPQLIQQAIEAERERGLLEQAKLTPQQIINLGAARSGQQMGQALGGVVNTLFGLPSVQDPRLQQAQLGQQAYQEALDLSGGDASSPAFFKRLSSSAAKLGVTTLAQQAAQQAAKLESEQALGVQRIASAQASLAQAAKERAPEAPLTIADRARLNELVRQFGTDEGARRFRAERDEAERKKAAAGAPPQTPTEKAILPGKATQLGKVEESALQGAKTIQTADAIDRVLNTSFTGFGSDAKLRVGQIAEAFGATVTGTSETEQLKQLLAQLAQGQARTLPGALSEKELAFLREAIGTGNFTLNTLRNVTKRLRTDALAAEIENQSAQEYISGGGDLNKFNFVDNRKKAIKQAQSQLSEREAKQRRIEELRKKQGGQ</sequence>
<feature type="region of interest" description="Disordered" evidence="1">
    <location>
        <begin position="361"/>
        <end position="385"/>
    </location>
</feature>
<protein>
    <submittedName>
        <fullName evidence="2">Uncharacterized protein</fullName>
    </submittedName>
</protein>
<feature type="compositionally biased region" description="Basic and acidic residues" evidence="1">
    <location>
        <begin position="180"/>
        <end position="191"/>
    </location>
</feature>
<evidence type="ECO:0000313" key="2">
    <source>
        <dbReference type="EMBL" id="CAB4166287.1"/>
    </source>
</evidence>
<organism evidence="2">
    <name type="scientific">uncultured Caudovirales phage</name>
    <dbReference type="NCBI Taxonomy" id="2100421"/>
    <lineage>
        <taxon>Viruses</taxon>
        <taxon>Duplodnaviria</taxon>
        <taxon>Heunggongvirae</taxon>
        <taxon>Uroviricota</taxon>
        <taxon>Caudoviricetes</taxon>
        <taxon>Peduoviridae</taxon>
        <taxon>Maltschvirus</taxon>
        <taxon>Maltschvirus maltsch</taxon>
    </lineage>
</organism>
<evidence type="ECO:0000256" key="1">
    <source>
        <dbReference type="SAM" id="MobiDB-lite"/>
    </source>
</evidence>
<feature type="compositionally biased region" description="Basic and acidic residues" evidence="1">
    <location>
        <begin position="366"/>
        <end position="385"/>
    </location>
</feature>
<feature type="region of interest" description="Disordered" evidence="1">
    <location>
        <begin position="180"/>
        <end position="204"/>
    </location>
</feature>
<dbReference type="EMBL" id="LR796782">
    <property type="protein sequence ID" value="CAB4166287.1"/>
    <property type="molecule type" value="Genomic_DNA"/>
</dbReference>
<proteinExistence type="predicted"/>
<accession>A0A6J5P530</accession>
<reference evidence="2" key="1">
    <citation type="submission" date="2020-04" db="EMBL/GenBank/DDBJ databases">
        <authorList>
            <person name="Chiriac C."/>
            <person name="Salcher M."/>
            <person name="Ghai R."/>
            <person name="Kavagutti S V."/>
        </authorList>
    </citation>
    <scope>NUCLEOTIDE SEQUENCE</scope>
</reference>